<dbReference type="Pfam" id="PF08240">
    <property type="entry name" value="ADH_N"/>
    <property type="match status" value="1"/>
</dbReference>
<evidence type="ECO:0000259" key="7">
    <source>
        <dbReference type="SMART" id="SM00829"/>
    </source>
</evidence>
<dbReference type="Proteomes" id="UP001497512">
    <property type="component" value="Chromosome 13"/>
</dbReference>
<evidence type="ECO:0000256" key="3">
    <source>
        <dbReference type="ARBA" id="ARBA00022833"/>
    </source>
</evidence>
<comment type="cofactor">
    <cofactor evidence="1 6">
        <name>Zn(2+)</name>
        <dbReference type="ChEBI" id="CHEBI:29105"/>
    </cofactor>
</comment>
<dbReference type="InterPro" id="IPR011032">
    <property type="entry name" value="GroES-like_sf"/>
</dbReference>
<dbReference type="PANTHER" id="PTHR43880:SF56">
    <property type="entry name" value="ALCOHOL DEHYDROGENASE-LIKE 4"/>
    <property type="match status" value="1"/>
</dbReference>
<dbReference type="PANTHER" id="PTHR43880">
    <property type="entry name" value="ALCOHOL DEHYDROGENASE"/>
    <property type="match status" value="1"/>
</dbReference>
<organism evidence="8 9">
    <name type="scientific">Sphagnum troendelagicum</name>
    <dbReference type="NCBI Taxonomy" id="128251"/>
    <lineage>
        <taxon>Eukaryota</taxon>
        <taxon>Viridiplantae</taxon>
        <taxon>Streptophyta</taxon>
        <taxon>Embryophyta</taxon>
        <taxon>Bryophyta</taxon>
        <taxon>Sphagnophytina</taxon>
        <taxon>Sphagnopsida</taxon>
        <taxon>Sphagnales</taxon>
        <taxon>Sphagnaceae</taxon>
        <taxon>Sphagnum</taxon>
    </lineage>
</organism>
<evidence type="ECO:0000313" key="9">
    <source>
        <dbReference type="Proteomes" id="UP001497512"/>
    </source>
</evidence>
<evidence type="ECO:0000256" key="5">
    <source>
        <dbReference type="ARBA" id="ARBA00023027"/>
    </source>
</evidence>
<dbReference type="InterPro" id="IPR020843">
    <property type="entry name" value="ER"/>
</dbReference>
<dbReference type="Pfam" id="PF00107">
    <property type="entry name" value="ADH_zinc_N"/>
    <property type="match status" value="1"/>
</dbReference>
<evidence type="ECO:0000256" key="4">
    <source>
        <dbReference type="ARBA" id="ARBA00023002"/>
    </source>
</evidence>
<name>A0ABP0TSB7_9BRYO</name>
<proteinExistence type="inferred from homology"/>
<keyword evidence="3 6" id="KW-0862">Zinc</keyword>
<feature type="domain" description="Enoyl reductase (ER)" evidence="7">
    <location>
        <begin position="24"/>
        <end position="382"/>
    </location>
</feature>
<dbReference type="Gene3D" id="3.40.50.720">
    <property type="entry name" value="NAD(P)-binding Rossmann-like Domain"/>
    <property type="match status" value="1"/>
</dbReference>
<reference evidence="8" key="1">
    <citation type="submission" date="2024-02" db="EMBL/GenBank/DDBJ databases">
        <authorList>
            <consortium name="ELIXIR-Norway"/>
            <consortium name="Elixir Norway"/>
        </authorList>
    </citation>
    <scope>NUCLEOTIDE SEQUENCE</scope>
</reference>
<dbReference type="InterPro" id="IPR036291">
    <property type="entry name" value="NAD(P)-bd_dom_sf"/>
</dbReference>
<dbReference type="PROSITE" id="PS00059">
    <property type="entry name" value="ADH_ZINC"/>
    <property type="match status" value="1"/>
</dbReference>
<dbReference type="Gene3D" id="3.90.180.10">
    <property type="entry name" value="Medium-chain alcohol dehydrogenases, catalytic domain"/>
    <property type="match status" value="1"/>
</dbReference>
<dbReference type="SMART" id="SM00829">
    <property type="entry name" value="PKS_ER"/>
    <property type="match status" value="1"/>
</dbReference>
<dbReference type="InterPro" id="IPR013149">
    <property type="entry name" value="ADH-like_C"/>
</dbReference>
<evidence type="ECO:0000256" key="1">
    <source>
        <dbReference type="ARBA" id="ARBA00001947"/>
    </source>
</evidence>
<dbReference type="InterPro" id="IPR002328">
    <property type="entry name" value="ADH_Zn_CS"/>
</dbReference>
<evidence type="ECO:0000256" key="6">
    <source>
        <dbReference type="RuleBase" id="RU361277"/>
    </source>
</evidence>
<evidence type="ECO:0000313" key="8">
    <source>
        <dbReference type="EMBL" id="CAK9201208.1"/>
    </source>
</evidence>
<gene>
    <name evidence="8" type="ORF">CSSPTR1EN2_LOCUS5792</name>
</gene>
<evidence type="ECO:0000256" key="2">
    <source>
        <dbReference type="ARBA" id="ARBA00022723"/>
    </source>
</evidence>
<comment type="similarity">
    <text evidence="6">Belongs to the zinc-containing alcohol dehydrogenase family.</text>
</comment>
<protein>
    <recommendedName>
        <fullName evidence="7">Enoyl reductase (ER) domain-containing protein</fullName>
    </recommendedName>
</protein>
<keyword evidence="9" id="KW-1185">Reference proteome</keyword>
<accession>A0ABP0TSB7</accession>
<dbReference type="SUPFAM" id="SSF51735">
    <property type="entry name" value="NAD(P)-binding Rossmann-fold domains"/>
    <property type="match status" value="1"/>
</dbReference>
<keyword evidence="5" id="KW-0520">NAD</keyword>
<keyword evidence="2 6" id="KW-0479">Metal-binding</keyword>
<sequence length="387" mass="41559">MATGGGSTVGQVITCKAAVAYRAGEPLSVEDIRVAPPNPGEVRVKITHTSICHTDLYFWLGQDKYRIFPRILGHEGAGIVESVGQGVTSLQPGDHVIPAWQAECGKCFHCKAGKSNICDVFLHHLEKGVMPSDKKTRFSTMDGNPIYHFFGTSTFSQYTVLDEACCAKVNPKAPLEKICLLGCGVATGIGSAWRIGKVSPGSSVAVFGLGTVGLAVVEGAKTAGASQIIGIDLKPEKLHLAKEQFGLTDTINPKEVSKPVEQVIADMTNGGVWYGFDCTGKVEVIYSALESTQKAGGVSVIVGLVPSTEKVSFHPEELLFGRTWTSGLFGGFKGRTDLPLLVEKFLDGTINLDHYITHNLPFSKINEGFQLLQEAKCLRAVLYTDKQ</sequence>
<dbReference type="SUPFAM" id="SSF50129">
    <property type="entry name" value="GroES-like"/>
    <property type="match status" value="2"/>
</dbReference>
<dbReference type="InterPro" id="IPR013154">
    <property type="entry name" value="ADH-like_N"/>
</dbReference>
<keyword evidence="4" id="KW-0560">Oxidoreductase</keyword>
<dbReference type="EMBL" id="OZ019905">
    <property type="protein sequence ID" value="CAK9201208.1"/>
    <property type="molecule type" value="Genomic_DNA"/>
</dbReference>